<reference evidence="1 2" key="1">
    <citation type="journal article" date="2023" name="Mol. Phylogenet. Evol.">
        <title>Genome-scale phylogeny and comparative genomics of the fungal order Sordariales.</title>
        <authorList>
            <person name="Hensen N."/>
            <person name="Bonometti L."/>
            <person name="Westerberg I."/>
            <person name="Brannstrom I.O."/>
            <person name="Guillou S."/>
            <person name="Cros-Aarteil S."/>
            <person name="Calhoun S."/>
            <person name="Haridas S."/>
            <person name="Kuo A."/>
            <person name="Mondo S."/>
            <person name="Pangilinan J."/>
            <person name="Riley R."/>
            <person name="LaButti K."/>
            <person name="Andreopoulos B."/>
            <person name="Lipzen A."/>
            <person name="Chen C."/>
            <person name="Yan M."/>
            <person name="Daum C."/>
            <person name="Ng V."/>
            <person name="Clum A."/>
            <person name="Steindorff A."/>
            <person name="Ohm R.A."/>
            <person name="Martin F."/>
            <person name="Silar P."/>
            <person name="Natvig D.O."/>
            <person name="Lalanne C."/>
            <person name="Gautier V."/>
            <person name="Ament-Velasquez S.L."/>
            <person name="Kruys A."/>
            <person name="Hutchinson M.I."/>
            <person name="Powell A.J."/>
            <person name="Barry K."/>
            <person name="Miller A.N."/>
            <person name="Grigoriev I.V."/>
            <person name="Debuchy R."/>
            <person name="Gladieux P."/>
            <person name="Hiltunen Thoren M."/>
            <person name="Johannesson H."/>
        </authorList>
    </citation>
    <scope>NUCLEOTIDE SEQUENCE [LARGE SCALE GENOMIC DNA]</scope>
    <source>
        <strain evidence="1 2">FGSC 10403</strain>
    </source>
</reference>
<dbReference type="GeneID" id="87870184"/>
<gene>
    <name evidence="1" type="ORF">B0T23DRAFT_152456</name>
</gene>
<organism evidence="1 2">
    <name type="scientific">Neurospora hispaniola</name>
    <dbReference type="NCBI Taxonomy" id="588809"/>
    <lineage>
        <taxon>Eukaryota</taxon>
        <taxon>Fungi</taxon>
        <taxon>Dikarya</taxon>
        <taxon>Ascomycota</taxon>
        <taxon>Pezizomycotina</taxon>
        <taxon>Sordariomycetes</taxon>
        <taxon>Sordariomycetidae</taxon>
        <taxon>Sordariales</taxon>
        <taxon>Sordariaceae</taxon>
        <taxon>Neurospora</taxon>
    </lineage>
</organism>
<evidence type="ECO:0000313" key="2">
    <source>
        <dbReference type="Proteomes" id="UP001285908"/>
    </source>
</evidence>
<protein>
    <submittedName>
        <fullName evidence="1">Uncharacterized protein</fullName>
    </submittedName>
</protein>
<proteinExistence type="predicted"/>
<comment type="caution">
    <text evidence="1">The sequence shown here is derived from an EMBL/GenBank/DDBJ whole genome shotgun (WGS) entry which is preliminary data.</text>
</comment>
<keyword evidence="2" id="KW-1185">Reference proteome</keyword>
<accession>A0AAJ0MS47</accession>
<dbReference type="EMBL" id="JAULSX010000004">
    <property type="protein sequence ID" value="KAK3492902.1"/>
    <property type="molecule type" value="Genomic_DNA"/>
</dbReference>
<sequence length="98" mass="11290">MWSSLFGIGGYFLFRVYGKIACLVIYQRLDGRFCDWNMGVVGPAKAFIPFLPFPSFHFCFPFLFLTFCCTSAWHGIAWQDCTCCYFRSSLFSLLSLTC</sequence>
<evidence type="ECO:0000313" key="1">
    <source>
        <dbReference type="EMBL" id="KAK3492902.1"/>
    </source>
</evidence>
<dbReference type="Proteomes" id="UP001285908">
    <property type="component" value="Unassembled WGS sequence"/>
</dbReference>
<dbReference type="RefSeq" id="XP_062693360.1">
    <property type="nucleotide sequence ID" value="XM_062832562.1"/>
</dbReference>
<dbReference type="AlphaFoldDB" id="A0AAJ0MS47"/>
<name>A0AAJ0MS47_9PEZI</name>